<keyword evidence="3" id="KW-1185">Reference proteome</keyword>
<keyword evidence="1" id="KW-1133">Transmembrane helix</keyword>
<keyword evidence="1" id="KW-0812">Transmembrane</keyword>
<evidence type="ECO:0000256" key="1">
    <source>
        <dbReference type="SAM" id="Phobius"/>
    </source>
</evidence>
<gene>
    <name evidence="2" type="ORF">NBRC116598_25860</name>
</gene>
<sequence length="45" mass="4880">METILMMTQLKTTLHNAQSTLLQDAIGAVALVVMLIVALHLPGFM</sequence>
<proteinExistence type="predicted"/>
<organism evidence="2 3">
    <name type="scientific">Pseudophaeobacter arcticus</name>
    <dbReference type="NCBI Taxonomy" id="385492"/>
    <lineage>
        <taxon>Bacteria</taxon>
        <taxon>Pseudomonadati</taxon>
        <taxon>Pseudomonadota</taxon>
        <taxon>Alphaproteobacteria</taxon>
        <taxon>Rhodobacterales</taxon>
        <taxon>Paracoccaceae</taxon>
        <taxon>Pseudophaeobacter</taxon>
    </lineage>
</organism>
<protein>
    <submittedName>
        <fullName evidence="2">Uncharacterized protein</fullName>
    </submittedName>
</protein>
<evidence type="ECO:0000313" key="2">
    <source>
        <dbReference type="EMBL" id="GAA6197142.1"/>
    </source>
</evidence>
<evidence type="ECO:0000313" key="3">
    <source>
        <dbReference type="Proteomes" id="UP001441944"/>
    </source>
</evidence>
<keyword evidence="1" id="KW-0472">Membrane</keyword>
<dbReference type="Proteomes" id="UP001441944">
    <property type="component" value="Unassembled WGS sequence"/>
</dbReference>
<comment type="caution">
    <text evidence="2">The sequence shown here is derived from an EMBL/GenBank/DDBJ whole genome shotgun (WGS) entry which is preliminary data.</text>
</comment>
<feature type="transmembrane region" description="Helical" evidence="1">
    <location>
        <begin position="21"/>
        <end position="41"/>
    </location>
</feature>
<dbReference type="EMBL" id="BAABWU010000009">
    <property type="protein sequence ID" value="GAA6197142.1"/>
    <property type="molecule type" value="Genomic_DNA"/>
</dbReference>
<name>A0ABQ0AMQ4_9RHOB</name>
<reference evidence="2 3" key="1">
    <citation type="submission" date="2024-04" db="EMBL/GenBank/DDBJ databases">
        <title>Draft genome sequence of Pseudophaeobacter arcticus NBRC 116598.</title>
        <authorList>
            <person name="Miyakawa T."/>
            <person name="Kusuya Y."/>
            <person name="Miura T."/>
        </authorList>
    </citation>
    <scope>NUCLEOTIDE SEQUENCE [LARGE SCALE GENOMIC DNA]</scope>
    <source>
        <strain evidence="2 3">SU-CL00105</strain>
    </source>
</reference>
<accession>A0ABQ0AMQ4</accession>